<protein>
    <submittedName>
        <fullName evidence="1">Uncharacterized protein</fullName>
    </submittedName>
</protein>
<keyword evidence="2" id="KW-1185">Reference proteome</keyword>
<reference evidence="1 2" key="1">
    <citation type="submission" date="2009-10" db="EMBL/GenBank/DDBJ databases">
        <authorList>
            <person name="Qin X."/>
            <person name="Bachman B."/>
            <person name="Battles P."/>
            <person name="Bell A."/>
            <person name="Bess C."/>
            <person name="Bickham C."/>
            <person name="Chaboub L."/>
            <person name="Chen D."/>
            <person name="Coyle M."/>
            <person name="Deiros D.R."/>
            <person name="Dinh H."/>
            <person name="Forbes L."/>
            <person name="Fowler G."/>
            <person name="Francisco L."/>
            <person name="Fu Q."/>
            <person name="Gubbala S."/>
            <person name="Hale W."/>
            <person name="Han Y."/>
            <person name="Hemphill L."/>
            <person name="Highlander S.K."/>
            <person name="Hirani K."/>
            <person name="Hogues M."/>
            <person name="Jackson L."/>
            <person name="Jakkamsetti A."/>
            <person name="Javaid M."/>
            <person name="Jiang H."/>
            <person name="Korchina V."/>
            <person name="Kovar C."/>
            <person name="Lara F."/>
            <person name="Lee S."/>
            <person name="Mata R."/>
            <person name="Mathew T."/>
            <person name="Moen C."/>
            <person name="Morales K."/>
            <person name="Munidasa M."/>
            <person name="Nazareth L."/>
            <person name="Ngo R."/>
            <person name="Nguyen L."/>
            <person name="Okwuonu G."/>
            <person name="Ongeri F."/>
            <person name="Patil S."/>
            <person name="Petrosino J."/>
            <person name="Pham C."/>
            <person name="Pham P."/>
            <person name="Pu L.-L."/>
            <person name="Puazo M."/>
            <person name="Raj R."/>
            <person name="Reid J."/>
            <person name="Rouhana J."/>
            <person name="Saada N."/>
            <person name="Shang Y."/>
            <person name="Simmons D."/>
            <person name="Thornton R."/>
            <person name="Warren J."/>
            <person name="Weissenberger G."/>
            <person name="Zhang J."/>
            <person name="Zhang L."/>
            <person name="Zhou C."/>
            <person name="Zhu D."/>
            <person name="Muzny D."/>
            <person name="Worley K."/>
            <person name="Gibbs R."/>
        </authorList>
    </citation>
    <scope>NUCLEOTIDE SEQUENCE [LARGE SCALE GENOMIC DNA]</scope>
    <source>
        <strain evidence="1 2">DSM 17361</strain>
    </source>
</reference>
<dbReference type="AlphaFoldDB" id="D1PXY0"/>
<accession>D1PXY0</accession>
<dbReference type="Proteomes" id="UP000003160">
    <property type="component" value="Unassembled WGS sequence"/>
</dbReference>
<organism evidence="1 2">
    <name type="scientific">Hallella bergensis DSM 17361</name>
    <dbReference type="NCBI Taxonomy" id="585502"/>
    <lineage>
        <taxon>Bacteria</taxon>
        <taxon>Pseudomonadati</taxon>
        <taxon>Bacteroidota</taxon>
        <taxon>Bacteroidia</taxon>
        <taxon>Bacteroidales</taxon>
        <taxon>Prevotellaceae</taxon>
        <taxon>Hallella</taxon>
    </lineage>
</organism>
<proteinExistence type="predicted"/>
<dbReference type="HOGENOM" id="CLU_3028437_0_0_10"/>
<name>D1PXY0_9BACT</name>
<dbReference type="EMBL" id="ACKS01000072">
    <property type="protein sequence ID" value="EFA43801.1"/>
    <property type="molecule type" value="Genomic_DNA"/>
</dbReference>
<gene>
    <name evidence="1" type="ORF">HMPREF0645_1815</name>
</gene>
<sequence length="55" mass="6209">MQGFLYILLGVSVAFHCFTPIAPAHKVFIQQKLQQPFWFDQHASGNGVYGRSVNN</sequence>
<evidence type="ECO:0000313" key="2">
    <source>
        <dbReference type="Proteomes" id="UP000003160"/>
    </source>
</evidence>
<comment type="caution">
    <text evidence="1">The sequence shown here is derived from an EMBL/GenBank/DDBJ whole genome shotgun (WGS) entry which is preliminary data.</text>
</comment>
<evidence type="ECO:0000313" key="1">
    <source>
        <dbReference type="EMBL" id="EFA43801.1"/>
    </source>
</evidence>